<proteinExistence type="predicted"/>
<accession>A0AAE0K9L1</accession>
<organism evidence="3 4">
    <name type="scientific">Podospora didyma</name>
    <dbReference type="NCBI Taxonomy" id="330526"/>
    <lineage>
        <taxon>Eukaryota</taxon>
        <taxon>Fungi</taxon>
        <taxon>Dikarya</taxon>
        <taxon>Ascomycota</taxon>
        <taxon>Pezizomycotina</taxon>
        <taxon>Sordariomycetes</taxon>
        <taxon>Sordariomycetidae</taxon>
        <taxon>Sordariales</taxon>
        <taxon>Podosporaceae</taxon>
        <taxon>Podospora</taxon>
    </lineage>
</organism>
<feature type="transmembrane region" description="Helical" evidence="2">
    <location>
        <begin position="986"/>
        <end position="1003"/>
    </location>
</feature>
<keyword evidence="2" id="KW-1133">Transmembrane helix</keyword>
<feature type="transmembrane region" description="Helical" evidence="2">
    <location>
        <begin position="1248"/>
        <end position="1266"/>
    </location>
</feature>
<reference evidence="3" key="2">
    <citation type="submission" date="2023-06" db="EMBL/GenBank/DDBJ databases">
        <authorList>
            <consortium name="Lawrence Berkeley National Laboratory"/>
            <person name="Haridas S."/>
            <person name="Hensen N."/>
            <person name="Bonometti L."/>
            <person name="Westerberg I."/>
            <person name="Brannstrom I.O."/>
            <person name="Guillou S."/>
            <person name="Cros-Aarteil S."/>
            <person name="Calhoun S."/>
            <person name="Kuo A."/>
            <person name="Mondo S."/>
            <person name="Pangilinan J."/>
            <person name="Riley R."/>
            <person name="LaButti K."/>
            <person name="Andreopoulos B."/>
            <person name="Lipzen A."/>
            <person name="Chen C."/>
            <person name="Yanf M."/>
            <person name="Daum C."/>
            <person name="Ng V."/>
            <person name="Clum A."/>
            <person name="Steindorff A."/>
            <person name="Ohm R."/>
            <person name="Martin F."/>
            <person name="Silar P."/>
            <person name="Natvig D."/>
            <person name="Lalanne C."/>
            <person name="Gautier V."/>
            <person name="Ament-velasquez S.L."/>
            <person name="Kruys A."/>
            <person name="Hutchinson M.I."/>
            <person name="Powell A.J."/>
            <person name="Barry K."/>
            <person name="Miller A.N."/>
            <person name="Grigoriev I.V."/>
            <person name="Debuchy R."/>
            <person name="Gladieux P."/>
            <person name="Thoren M.H."/>
            <person name="Johannesson H."/>
        </authorList>
    </citation>
    <scope>NUCLEOTIDE SEQUENCE</scope>
    <source>
        <strain evidence="3">CBS 232.78</strain>
    </source>
</reference>
<protein>
    <submittedName>
        <fullName evidence="3">Uncharacterized protein</fullName>
    </submittedName>
</protein>
<dbReference type="PANTHER" id="PTHR37544:SF1">
    <property type="entry name" value="PHOSPHORIBOSYLAMINOIMIDAZOLE-SUCCINOCARBOXAMIDE SYNTHASE"/>
    <property type="match status" value="1"/>
</dbReference>
<feature type="region of interest" description="Disordered" evidence="1">
    <location>
        <begin position="732"/>
        <end position="752"/>
    </location>
</feature>
<feature type="region of interest" description="Disordered" evidence="1">
    <location>
        <begin position="68"/>
        <end position="90"/>
    </location>
</feature>
<keyword evidence="4" id="KW-1185">Reference proteome</keyword>
<dbReference type="EMBL" id="JAULSW010000008">
    <property type="protein sequence ID" value="KAK3372663.1"/>
    <property type="molecule type" value="Genomic_DNA"/>
</dbReference>
<dbReference type="InterPro" id="IPR021840">
    <property type="entry name" value="DUF3433"/>
</dbReference>
<evidence type="ECO:0000313" key="3">
    <source>
        <dbReference type="EMBL" id="KAK3372663.1"/>
    </source>
</evidence>
<gene>
    <name evidence="3" type="ORF">B0H63DRAFT_439963</name>
</gene>
<feature type="compositionally biased region" description="Polar residues" evidence="1">
    <location>
        <begin position="70"/>
        <end position="90"/>
    </location>
</feature>
<feature type="region of interest" description="Disordered" evidence="1">
    <location>
        <begin position="23"/>
        <end position="52"/>
    </location>
</feature>
<feature type="transmembrane region" description="Helical" evidence="2">
    <location>
        <begin position="1286"/>
        <end position="1309"/>
    </location>
</feature>
<reference evidence="3" key="1">
    <citation type="journal article" date="2023" name="Mol. Phylogenet. Evol.">
        <title>Genome-scale phylogeny and comparative genomics of the fungal order Sordariales.</title>
        <authorList>
            <person name="Hensen N."/>
            <person name="Bonometti L."/>
            <person name="Westerberg I."/>
            <person name="Brannstrom I.O."/>
            <person name="Guillou S."/>
            <person name="Cros-Aarteil S."/>
            <person name="Calhoun S."/>
            <person name="Haridas S."/>
            <person name="Kuo A."/>
            <person name="Mondo S."/>
            <person name="Pangilinan J."/>
            <person name="Riley R."/>
            <person name="LaButti K."/>
            <person name="Andreopoulos B."/>
            <person name="Lipzen A."/>
            <person name="Chen C."/>
            <person name="Yan M."/>
            <person name="Daum C."/>
            <person name="Ng V."/>
            <person name="Clum A."/>
            <person name="Steindorff A."/>
            <person name="Ohm R.A."/>
            <person name="Martin F."/>
            <person name="Silar P."/>
            <person name="Natvig D.O."/>
            <person name="Lalanne C."/>
            <person name="Gautier V."/>
            <person name="Ament-Velasquez S.L."/>
            <person name="Kruys A."/>
            <person name="Hutchinson M.I."/>
            <person name="Powell A.J."/>
            <person name="Barry K."/>
            <person name="Miller A.N."/>
            <person name="Grigoriev I.V."/>
            <person name="Debuchy R."/>
            <person name="Gladieux P."/>
            <person name="Hiltunen Thoren M."/>
            <person name="Johannesson H."/>
        </authorList>
    </citation>
    <scope>NUCLEOTIDE SEQUENCE</scope>
    <source>
        <strain evidence="3">CBS 232.78</strain>
    </source>
</reference>
<evidence type="ECO:0000256" key="1">
    <source>
        <dbReference type="SAM" id="MobiDB-lite"/>
    </source>
</evidence>
<sequence>MAPVAIERSIIQLQDLHISVSDTAPRRSLSRGSSQFSNYISESNGPRYDLSEPDLRHSRLVQVCLGPAVDSNNDRPVSPESLDTTNSQPQTASEFDIELGCLIPPATGTYSTEELITSPTVAQPRWDAFGTRARSTTRPTPRKALDGDRLNFKPIPLLWPFQAVMLLLIAGFFVFLEYEVHILPHPNFEPLEVSAPGPLSMAEIRYLNETTATKTIVQARGQNMSPDPDPRQSQSAYPTPGIEYITTYCGWGAPQWLASIPGYMENWKGQSAMYLSWDDNSFGFSVVESIRTFTTSNPSWCPCGLRKVSQQSGEAWDLPETQWQTTEKACESVMNLVMSLNNLARSGKRTLSVSYKPFYWPVEKTMARKGGPYADWYSSISAHGFSTWPAENIWTAPPPFSPTWVFPTSDTKGNVLIPLEARTSVSGRDVFGNTLGAAPFTGLFPVTGLPNPKSTPTPSIFWWTLPLGRGISPSPVPTGRVTWDPFAMLSTITTLLMDPGTLTRATASTAPGKAATAQPHSTIQTTSSSTTSTIPNPLSSKLSSATSATLSSTEYAPASTMSSTHTVSISLSFASSSPSTEPGQQRTSVSSSTSIYIPVPVALGSPSISYVTVTRSWSITAPTNPTTSLLPTSKYETLDVSNSNGVSSKSIELHKTSASAQTSDLTQNEQLQSTLSSIRKPSGVTLEPVDGVVVAVESTLSKSGPTATRGMKPQISPARTQLALASTVNLTDGETTDVNPTPTNILPPSGINSTMTKGLTKGSVLTTVVTDDGTTLTVTASIDQISNANISLTMAPITSSKPAPSQTLITNDGITTAATTEPSPTTTTDSLSLPSIAAEPTQGPISPEAQGKYFNLRTEGDYLMISLLPVLLATIVGIPIQVFSGSLDSMRPFRALTSQGKGALAEDSLCLPRSSLLAPVIGMRFLHRYSDPLPLLNVLLGMASTALIPLASETVRLEFLPFKCDSGVICPIGLRKSELPIRTAEALLAAMAALVLSMGFLLARWKTGVATEPWSVAAMAALLASSSITTTTRSQDEHSLKDAMLRIPPHADGETRLGNDDLSTALERGDDGTRFRLGHWPTDNEQTASGYGIGILPARNADDRKPIPKPTTRNPPTRTPSTTRKKHRTCGWAAAARADSQETWLRSVFLILIIGLLVLILYYENTILDTPFEAFMDSQTFGVRVLFTSLGTIVTLFWDYYFSRVSEYNLYQSLSTHPPKLAHESVLLSPPSSLFAGIWRALRTRDGMLGNVALCALLAKFAPILFSAIPFRNTVTWKMHESCTWMAVALLAYMVVVLVLAAALPYINLIMRKKQGQMMPDMPVEPNSIAGCMYYVCDSGMLKDFEGLATIRAKERDRLVGIMGKRYVFGAVVGISGGRRIAVDYAT</sequence>
<dbReference type="Pfam" id="PF11915">
    <property type="entry name" value="DUF3433"/>
    <property type="match status" value="2"/>
</dbReference>
<feature type="transmembrane region" description="Helical" evidence="2">
    <location>
        <begin position="933"/>
        <end position="952"/>
    </location>
</feature>
<dbReference type="Proteomes" id="UP001285441">
    <property type="component" value="Unassembled WGS sequence"/>
</dbReference>
<keyword evidence="2" id="KW-0472">Membrane</keyword>
<feature type="transmembrane region" description="Helical" evidence="2">
    <location>
        <begin position="862"/>
        <end position="884"/>
    </location>
</feature>
<feature type="region of interest" description="Disordered" evidence="1">
    <location>
        <begin position="504"/>
        <end position="545"/>
    </location>
</feature>
<feature type="transmembrane region" description="Helical" evidence="2">
    <location>
        <begin position="1144"/>
        <end position="1163"/>
    </location>
</feature>
<comment type="caution">
    <text evidence="3">The sequence shown here is derived from an EMBL/GenBank/DDBJ whole genome shotgun (WGS) entry which is preliminary data.</text>
</comment>
<name>A0AAE0K9L1_9PEZI</name>
<evidence type="ECO:0000256" key="2">
    <source>
        <dbReference type="SAM" id="Phobius"/>
    </source>
</evidence>
<keyword evidence="2" id="KW-0812">Transmembrane</keyword>
<dbReference type="PANTHER" id="PTHR37544">
    <property type="entry name" value="SPRAY-RELATED"/>
    <property type="match status" value="1"/>
</dbReference>
<feature type="compositionally biased region" description="Low complexity" evidence="1">
    <location>
        <begin position="1110"/>
        <end position="1122"/>
    </location>
</feature>
<feature type="compositionally biased region" description="Low complexity" evidence="1">
    <location>
        <begin position="521"/>
        <end position="545"/>
    </location>
</feature>
<feature type="compositionally biased region" description="Polar residues" evidence="1">
    <location>
        <begin position="30"/>
        <end position="44"/>
    </location>
</feature>
<evidence type="ECO:0000313" key="4">
    <source>
        <dbReference type="Proteomes" id="UP001285441"/>
    </source>
</evidence>
<feature type="transmembrane region" description="Helical" evidence="2">
    <location>
        <begin position="1183"/>
        <end position="1202"/>
    </location>
</feature>
<feature type="region of interest" description="Disordered" evidence="1">
    <location>
        <begin position="1077"/>
        <end position="1128"/>
    </location>
</feature>